<name>A0A0N8D2M9_9CRUS</name>
<protein>
    <submittedName>
        <fullName evidence="1">Uncharacterized protein</fullName>
    </submittedName>
</protein>
<dbReference type="EMBL" id="LRGB01002180">
    <property type="protein sequence ID" value="KZS08824.1"/>
    <property type="molecule type" value="Genomic_DNA"/>
</dbReference>
<dbReference type="Proteomes" id="UP000076858">
    <property type="component" value="Unassembled WGS sequence"/>
</dbReference>
<organism evidence="1 2">
    <name type="scientific">Daphnia magna</name>
    <dbReference type="NCBI Taxonomy" id="35525"/>
    <lineage>
        <taxon>Eukaryota</taxon>
        <taxon>Metazoa</taxon>
        <taxon>Ecdysozoa</taxon>
        <taxon>Arthropoda</taxon>
        <taxon>Crustacea</taxon>
        <taxon>Branchiopoda</taxon>
        <taxon>Diplostraca</taxon>
        <taxon>Cladocera</taxon>
        <taxon>Anomopoda</taxon>
        <taxon>Daphniidae</taxon>
        <taxon>Daphnia</taxon>
    </lineage>
</organism>
<keyword evidence="2" id="KW-1185">Reference proteome</keyword>
<sequence>MLRANTLPLAVDSIHYERFSLSLCVYVRLNTYVWPKRVWRPRIDEKNDNASRSLSCKLVLADACFLRHDRSPFFAIELLPFGAACA</sequence>
<gene>
    <name evidence="1" type="ORF">APZ42_027100</name>
</gene>
<dbReference type="AlphaFoldDB" id="A0A0N8D2M9"/>
<accession>A0A0N8D2M9</accession>
<reference evidence="1 2" key="1">
    <citation type="submission" date="2016-03" db="EMBL/GenBank/DDBJ databases">
        <title>EvidentialGene: Evidence-directed Construction of Genes on Genomes.</title>
        <authorList>
            <person name="Gilbert D.G."/>
            <person name="Choi J.-H."/>
            <person name="Mockaitis K."/>
            <person name="Colbourne J."/>
            <person name="Pfrender M."/>
        </authorList>
    </citation>
    <scope>NUCLEOTIDE SEQUENCE [LARGE SCALE GENOMIC DNA]</scope>
    <source>
        <strain evidence="1 2">Xinb3</strain>
        <tissue evidence="1">Complete organism</tissue>
    </source>
</reference>
<evidence type="ECO:0000313" key="2">
    <source>
        <dbReference type="Proteomes" id="UP000076858"/>
    </source>
</evidence>
<comment type="caution">
    <text evidence="1">The sequence shown here is derived from an EMBL/GenBank/DDBJ whole genome shotgun (WGS) entry which is preliminary data.</text>
</comment>
<proteinExistence type="predicted"/>
<evidence type="ECO:0000313" key="1">
    <source>
        <dbReference type="EMBL" id="KZS08824.1"/>
    </source>
</evidence>